<feature type="domain" description="Metallo-beta-lactamase" evidence="2">
    <location>
        <begin position="18"/>
        <end position="190"/>
    </location>
</feature>
<dbReference type="Proteomes" id="UP000192569">
    <property type="component" value="Chromosome I"/>
</dbReference>
<dbReference type="PANTHER" id="PTHR46018:SF2">
    <property type="entry name" value="ZINC PHOSPHODIESTERASE ELAC PROTEIN 1"/>
    <property type="match status" value="1"/>
</dbReference>
<proteinExistence type="predicted"/>
<keyword evidence="4" id="KW-1185">Reference proteome</keyword>
<dbReference type="OrthoDB" id="9800940at2"/>
<dbReference type="EMBL" id="LT838272">
    <property type="protein sequence ID" value="SMB91839.1"/>
    <property type="molecule type" value="Genomic_DNA"/>
</dbReference>
<gene>
    <name evidence="3" type="ORF">SAMN00808754_0533</name>
</gene>
<name>A0A1W1VEL5_9FIRM</name>
<protein>
    <submittedName>
        <fullName evidence="3">Ribonuclease BN, tRNA processing enzyme</fullName>
    </submittedName>
</protein>
<evidence type="ECO:0000256" key="1">
    <source>
        <dbReference type="ARBA" id="ARBA00022759"/>
    </source>
</evidence>
<dbReference type="AlphaFoldDB" id="A0A1W1VEL5"/>
<dbReference type="GO" id="GO:0042781">
    <property type="term" value="F:3'-tRNA processing endoribonuclease activity"/>
    <property type="evidence" value="ECO:0007669"/>
    <property type="project" value="TreeGrafter"/>
</dbReference>
<reference evidence="3 4" key="1">
    <citation type="submission" date="2017-04" db="EMBL/GenBank/DDBJ databases">
        <authorList>
            <person name="Afonso C.L."/>
            <person name="Miller P.J."/>
            <person name="Scott M.A."/>
            <person name="Spackman E."/>
            <person name="Goraichik I."/>
            <person name="Dimitrov K.M."/>
            <person name="Suarez D.L."/>
            <person name="Swayne D.E."/>
        </authorList>
    </citation>
    <scope>NUCLEOTIDE SEQUENCE [LARGE SCALE GENOMIC DNA]</scope>
    <source>
        <strain evidence="3 4">ToBE</strain>
    </source>
</reference>
<dbReference type="RefSeq" id="WP_084663782.1">
    <property type="nucleotide sequence ID" value="NZ_LT838272.1"/>
</dbReference>
<dbReference type="PANTHER" id="PTHR46018">
    <property type="entry name" value="ZINC PHOSPHODIESTERASE ELAC PROTEIN 1"/>
    <property type="match status" value="1"/>
</dbReference>
<evidence type="ECO:0000313" key="3">
    <source>
        <dbReference type="EMBL" id="SMB91839.1"/>
    </source>
</evidence>
<organism evidence="3 4">
    <name type="scientific">Thermanaeromonas toyohensis ToBE</name>
    <dbReference type="NCBI Taxonomy" id="698762"/>
    <lineage>
        <taxon>Bacteria</taxon>
        <taxon>Bacillati</taxon>
        <taxon>Bacillota</taxon>
        <taxon>Clostridia</taxon>
        <taxon>Neomoorellales</taxon>
        <taxon>Neomoorellaceae</taxon>
        <taxon>Thermanaeromonas</taxon>
    </lineage>
</organism>
<accession>A0A1W1VEL5</accession>
<dbReference type="CDD" id="cd07716">
    <property type="entry name" value="RNaseZ_short-form-like_MBL-fold"/>
    <property type="match status" value="1"/>
</dbReference>
<dbReference type="InterPro" id="IPR036866">
    <property type="entry name" value="RibonucZ/Hydroxyglut_hydro"/>
</dbReference>
<dbReference type="STRING" id="698762.SAMN00808754_0533"/>
<evidence type="ECO:0000313" key="4">
    <source>
        <dbReference type="Proteomes" id="UP000192569"/>
    </source>
</evidence>
<dbReference type="SMART" id="SM00849">
    <property type="entry name" value="Lactamase_B"/>
    <property type="match status" value="1"/>
</dbReference>
<keyword evidence="1" id="KW-0255">Endonuclease</keyword>
<keyword evidence="1" id="KW-0540">Nuclease</keyword>
<sequence>MRLIILGCYTPYPPPGGACLGYLLKGEKTQVLLEFGSGVMARLQEFIPFWELDAILLSHLHGDHMSDLGVYRYAADQAIIEGKRRSPIPVWALPEPEEVFATFTYKEALRSQKIEPGQEITIGEFTFTFLLTRHALPCVAMRITDGNKTLVYTGDTEYFGELVDFAKGADLLLAEATYLGVDLETGATGHLSAGQAAQIAHEAGVKRLILTHLRSWYKVSDLLGEARGLFPYSQVAVERAIVEV</sequence>
<dbReference type="SUPFAM" id="SSF56281">
    <property type="entry name" value="Metallo-hydrolase/oxidoreductase"/>
    <property type="match status" value="1"/>
</dbReference>
<keyword evidence="1" id="KW-0378">Hydrolase</keyword>
<evidence type="ECO:0000259" key="2">
    <source>
        <dbReference type="SMART" id="SM00849"/>
    </source>
</evidence>
<dbReference type="InterPro" id="IPR001279">
    <property type="entry name" value="Metallo-B-lactamas"/>
</dbReference>
<dbReference type="Gene3D" id="3.60.15.10">
    <property type="entry name" value="Ribonuclease Z/Hydroxyacylglutathione hydrolase-like"/>
    <property type="match status" value="1"/>
</dbReference>
<dbReference type="Pfam" id="PF12706">
    <property type="entry name" value="Lactamase_B_2"/>
    <property type="match status" value="1"/>
</dbReference>